<evidence type="ECO:0000313" key="3">
    <source>
        <dbReference type="EMBL" id="EWM30416.1"/>
    </source>
</evidence>
<evidence type="ECO:0000313" key="4">
    <source>
        <dbReference type="Proteomes" id="UP000019335"/>
    </source>
</evidence>
<feature type="coiled-coil region" evidence="1">
    <location>
        <begin position="126"/>
        <end position="153"/>
    </location>
</feature>
<comment type="caution">
    <text evidence="3">The sequence shown here is derived from an EMBL/GenBank/DDBJ whole genome shotgun (WGS) entry which is preliminary data.</text>
</comment>
<dbReference type="EMBL" id="AZIL01000037">
    <property type="protein sequence ID" value="EWM30416.1"/>
    <property type="molecule type" value="Genomic_DNA"/>
</dbReference>
<dbReference type="OrthoDB" id="29755at2759"/>
<gene>
    <name evidence="3" type="ORF">Naga_100026g43</name>
</gene>
<accession>W7UCC1</accession>
<keyword evidence="2" id="KW-1133">Transmembrane helix</keyword>
<name>W7UCC1_9STRA</name>
<protein>
    <recommendedName>
        <fullName evidence="5">t-SNARE coiled-coil homology domain-containing protein</fullName>
    </recommendedName>
</protein>
<keyword evidence="2" id="KW-0812">Transmembrane</keyword>
<reference evidence="3 4" key="1">
    <citation type="journal article" date="2014" name="Mol. Plant">
        <title>Chromosome Scale Genome Assembly and Transcriptome Profiling of Nannochloropsis gaditana in Nitrogen Depletion.</title>
        <authorList>
            <person name="Corteggiani Carpinelli E."/>
            <person name="Telatin A."/>
            <person name="Vitulo N."/>
            <person name="Forcato C."/>
            <person name="D'Angelo M."/>
            <person name="Schiavon R."/>
            <person name="Vezzi A."/>
            <person name="Giacometti G.M."/>
            <person name="Morosinotto T."/>
            <person name="Valle G."/>
        </authorList>
    </citation>
    <scope>NUCLEOTIDE SEQUENCE [LARGE SCALE GENOMIC DNA]</scope>
    <source>
        <strain evidence="3 4">B-31</strain>
    </source>
</reference>
<keyword evidence="2" id="KW-0472">Membrane</keyword>
<evidence type="ECO:0000256" key="2">
    <source>
        <dbReference type="SAM" id="Phobius"/>
    </source>
</evidence>
<keyword evidence="4" id="KW-1185">Reference proteome</keyword>
<dbReference type="CDD" id="cd15841">
    <property type="entry name" value="SNARE_Qc"/>
    <property type="match status" value="1"/>
</dbReference>
<keyword evidence="1" id="KW-0175">Coiled coil</keyword>
<sequence>MSLLLHLTRCAPIDCCRLVLTTPCSHPARPGRFVYSESLPDTSKKLCRMSRVDAELETLLGVLDDIQRAVGGKVKKITKEGGKVDKFMDLKQTMIARMIDVQELIASTKSQTSGQEMQPKDVIATNAQIREHIRQLKEDSKELDRLFQKERNKRKSKFSPEELEMRGKMVSQMMSEIQELKELSLAGYIRKKNNTPGAVGLFAPVEESDAFRGPIGMLPMQTDMTESHQMQLQQIQQRDKDLDTQYLDQIEKGVEDLRDIALRANEGIKTTNVMLENLEQKIIGVQDHLDRVNKKMKNTLDQVGRRSDKLCIDVVCIVILLGMIGVMYNLGKNSKNL</sequence>
<organism evidence="3 4">
    <name type="scientific">Nannochloropsis gaditana</name>
    <dbReference type="NCBI Taxonomy" id="72520"/>
    <lineage>
        <taxon>Eukaryota</taxon>
        <taxon>Sar</taxon>
        <taxon>Stramenopiles</taxon>
        <taxon>Ochrophyta</taxon>
        <taxon>Eustigmatophyceae</taxon>
        <taxon>Eustigmatales</taxon>
        <taxon>Monodopsidaceae</taxon>
        <taxon>Nannochloropsis</taxon>
    </lineage>
</organism>
<evidence type="ECO:0008006" key="5">
    <source>
        <dbReference type="Google" id="ProtNLM"/>
    </source>
</evidence>
<dbReference type="Gene3D" id="1.20.5.110">
    <property type="match status" value="1"/>
</dbReference>
<proteinExistence type="predicted"/>
<dbReference type="Proteomes" id="UP000019335">
    <property type="component" value="Chromosome 1"/>
</dbReference>
<dbReference type="SUPFAM" id="SSF58038">
    <property type="entry name" value="SNARE fusion complex"/>
    <property type="match status" value="1"/>
</dbReference>
<feature type="transmembrane region" description="Helical" evidence="2">
    <location>
        <begin position="310"/>
        <end position="331"/>
    </location>
</feature>
<dbReference type="AlphaFoldDB" id="W7UCC1"/>
<evidence type="ECO:0000256" key="1">
    <source>
        <dbReference type="SAM" id="Coils"/>
    </source>
</evidence>